<dbReference type="Pfam" id="PF03004">
    <property type="entry name" value="Transposase_24"/>
    <property type="match status" value="1"/>
</dbReference>
<dbReference type="PANTHER" id="PTHR33144">
    <property type="entry name" value="OS10G0409366 PROTEIN-RELATED"/>
    <property type="match status" value="1"/>
</dbReference>
<dbReference type="InterPro" id="IPR004252">
    <property type="entry name" value="Probable_transposase_24"/>
</dbReference>
<accession>A0A445DI97</accession>
<dbReference type="PANTHER" id="PTHR33144:SF45">
    <property type="entry name" value="TRANSPOSASE TNP1_EN_SPM-LIKE DOMAIN-CONTAINING PROTEIN"/>
    <property type="match status" value="1"/>
</dbReference>
<keyword evidence="2" id="KW-1185">Reference proteome</keyword>
<dbReference type="EMBL" id="SDMP01000004">
    <property type="protein sequence ID" value="RYR62921.1"/>
    <property type="molecule type" value="Genomic_DNA"/>
</dbReference>
<proteinExistence type="predicted"/>
<name>A0A445DI97_ARAHY</name>
<evidence type="ECO:0000313" key="2">
    <source>
        <dbReference type="Proteomes" id="UP000289738"/>
    </source>
</evidence>
<protein>
    <submittedName>
        <fullName evidence="1">Uncharacterized protein</fullName>
    </submittedName>
</protein>
<organism evidence="1 2">
    <name type="scientific">Arachis hypogaea</name>
    <name type="common">Peanut</name>
    <dbReference type="NCBI Taxonomy" id="3818"/>
    <lineage>
        <taxon>Eukaryota</taxon>
        <taxon>Viridiplantae</taxon>
        <taxon>Streptophyta</taxon>
        <taxon>Embryophyta</taxon>
        <taxon>Tracheophyta</taxon>
        <taxon>Spermatophyta</taxon>
        <taxon>Magnoliopsida</taxon>
        <taxon>eudicotyledons</taxon>
        <taxon>Gunneridae</taxon>
        <taxon>Pentapetalae</taxon>
        <taxon>rosids</taxon>
        <taxon>fabids</taxon>
        <taxon>Fabales</taxon>
        <taxon>Fabaceae</taxon>
        <taxon>Papilionoideae</taxon>
        <taxon>50 kb inversion clade</taxon>
        <taxon>dalbergioids sensu lato</taxon>
        <taxon>Dalbergieae</taxon>
        <taxon>Pterocarpus clade</taxon>
        <taxon>Arachis</taxon>
    </lineage>
</organism>
<sequence>MKEAMKPANSRKIVHRFNKRLQPIGNEVGIRSDVLGLLGSNYTKFPICEKDWRKEMFYFEEDSGGIIKRTVLKMLGRAWNKTRNRPPTENYCESEMLYTHTSGSKSLARLGEEEPERQGNPVGRRELFVLTHKRLNGSYLHDAAKVIGERIAEIEQHDESSRLLSQNDSLAQALGEEHPGRVHGMGIGLTFSQVFGTNSHQLSNETQREETQSVLFELQAELAAERTKR</sequence>
<dbReference type="AlphaFoldDB" id="A0A445DI97"/>
<evidence type="ECO:0000313" key="1">
    <source>
        <dbReference type="EMBL" id="RYR62921.1"/>
    </source>
</evidence>
<reference evidence="1 2" key="1">
    <citation type="submission" date="2019-01" db="EMBL/GenBank/DDBJ databases">
        <title>Sequencing of cultivated peanut Arachis hypogaea provides insights into genome evolution and oil improvement.</title>
        <authorList>
            <person name="Chen X."/>
        </authorList>
    </citation>
    <scope>NUCLEOTIDE SEQUENCE [LARGE SCALE GENOMIC DNA]</scope>
    <source>
        <strain evidence="2">cv. Fuhuasheng</strain>
        <tissue evidence="1">Leaves</tissue>
    </source>
</reference>
<dbReference type="Proteomes" id="UP000289738">
    <property type="component" value="Chromosome A04"/>
</dbReference>
<gene>
    <name evidence="1" type="ORF">Ahy_A04g020677</name>
</gene>
<comment type="caution">
    <text evidence="1">The sequence shown here is derived from an EMBL/GenBank/DDBJ whole genome shotgun (WGS) entry which is preliminary data.</text>
</comment>